<feature type="transmembrane region" description="Helical" evidence="1">
    <location>
        <begin position="229"/>
        <end position="248"/>
    </location>
</feature>
<gene>
    <name evidence="2" type="ORF">ING2E5B_2105</name>
</gene>
<feature type="transmembrane region" description="Helical" evidence="1">
    <location>
        <begin position="286"/>
        <end position="304"/>
    </location>
</feature>
<keyword evidence="1" id="KW-0812">Transmembrane</keyword>
<feature type="transmembrane region" description="Helical" evidence="1">
    <location>
        <begin position="148"/>
        <end position="170"/>
    </location>
</feature>
<dbReference type="HOGENOM" id="CLU_787220_0_0_10"/>
<evidence type="ECO:0000256" key="1">
    <source>
        <dbReference type="SAM" id="Phobius"/>
    </source>
</evidence>
<dbReference type="Proteomes" id="UP000032417">
    <property type="component" value="Chromosome 1"/>
</dbReference>
<dbReference type="EMBL" id="LN515532">
    <property type="protein sequence ID" value="CEA16833.1"/>
    <property type="molecule type" value="Genomic_DNA"/>
</dbReference>
<feature type="transmembrane region" description="Helical" evidence="1">
    <location>
        <begin position="311"/>
        <end position="332"/>
    </location>
</feature>
<sequence length="352" mass="41234">MHPVVKSFRNNFVEGRFAIVLTTLFVIVMRVVLFYKKGLPEISVADDNYLWDYISHLFDNPLISFISSTISVIIISWLLFTINNRYSIIRSRSNLPFIVPLYFLSLHPYCLVMTGNYIAIIFILFSFIPLLESYQKPNSYLYSFRSSVLIAVASLFQIYALFLITLWWIGERTMRGPQLHSFLASIFGAFLVYISLFSYCFVIDDIQAFLFPLANLIKFSIPDLPTYNIFEWLSVVFIAVFFIINIIFSAKEYARDKVITLNLMQFMIYLIIILLLLQIVYWKETLFFILLSVSMLSLICSYFYSRTTSKTHIYIAYSMILILLLFYLSHIFPDTFLIAQNLKTISTFQLFI</sequence>
<dbReference type="STRING" id="1562970.ING2E5B_2105"/>
<feature type="transmembrane region" description="Helical" evidence="1">
    <location>
        <begin position="101"/>
        <end position="128"/>
    </location>
</feature>
<feature type="transmembrane region" description="Helical" evidence="1">
    <location>
        <begin position="260"/>
        <end position="280"/>
    </location>
</feature>
<evidence type="ECO:0000313" key="2">
    <source>
        <dbReference type="EMBL" id="CEA16833.1"/>
    </source>
</evidence>
<protein>
    <submittedName>
        <fullName evidence="2">Putative membrane protein</fullName>
    </submittedName>
</protein>
<feature type="transmembrane region" description="Helical" evidence="1">
    <location>
        <begin position="62"/>
        <end position="80"/>
    </location>
</feature>
<keyword evidence="1" id="KW-1133">Transmembrane helix</keyword>
<dbReference type="AlphaFoldDB" id="A0A098C339"/>
<name>A0A098C339_9BACT</name>
<reference evidence="2 3" key="1">
    <citation type="submission" date="2014-08" db="EMBL/GenBank/DDBJ databases">
        <authorList>
            <person name="Wibberg D."/>
        </authorList>
    </citation>
    <scope>NUCLEOTIDE SEQUENCE [LARGE SCALE GENOMIC DNA]</scope>
    <source>
        <strain evidence="3">ING2-E5B</strain>
    </source>
</reference>
<keyword evidence="3" id="KW-1185">Reference proteome</keyword>
<feature type="transmembrane region" description="Helical" evidence="1">
    <location>
        <begin position="182"/>
        <end position="209"/>
    </location>
</feature>
<accession>A0A098C339</accession>
<organism evidence="2 3">
    <name type="scientific">Fermentimonas caenicola</name>
    <dbReference type="NCBI Taxonomy" id="1562970"/>
    <lineage>
        <taxon>Bacteria</taxon>
        <taxon>Pseudomonadati</taxon>
        <taxon>Bacteroidota</taxon>
        <taxon>Bacteroidia</taxon>
        <taxon>Bacteroidales</taxon>
        <taxon>Dysgonomonadaceae</taxon>
        <taxon>Fermentimonas</taxon>
    </lineage>
</organism>
<feature type="transmembrane region" description="Helical" evidence="1">
    <location>
        <begin position="12"/>
        <end position="35"/>
    </location>
</feature>
<dbReference type="KEGG" id="pbt:ING2E5B_2105"/>
<keyword evidence="1" id="KW-0472">Membrane</keyword>
<evidence type="ECO:0000313" key="3">
    <source>
        <dbReference type="Proteomes" id="UP000032417"/>
    </source>
</evidence>
<dbReference type="OrthoDB" id="1099416at2"/>
<proteinExistence type="predicted"/>